<evidence type="ECO:0000313" key="2">
    <source>
        <dbReference type="EMBL" id="CAH67231.1"/>
    </source>
</evidence>
<proteinExistence type="predicted"/>
<sequence>MAEGGGRGGAHRSARGCGFRRRTSMEEGRTGIRRRTSGCDTAELAPSPAGRPYELASSLAPLPSAALSPARRAPPPFFLPPVGRLDELVSSLAPLPWAALSPARRAPPPFFFPLVGRLDELAPSLSALASASLSAGAALASVALFAGTALPPAASRLTDVITRREAPPPLPRHQPPRPRGRGMEAVGSSHAHRRRRCWGRPLVGARCGDDREDGSEPRGEMG</sequence>
<evidence type="ECO:0000313" key="3">
    <source>
        <dbReference type="EMBL" id="CAH67322.1"/>
    </source>
</evidence>
<name>Q01J44_ORYSA</name>
<protein>
    <submittedName>
        <fullName evidence="3">OSIGBa0102I15.2 protein</fullName>
    </submittedName>
    <submittedName>
        <fullName evidence="2">OSIGBa0145M07.13 protein</fullName>
    </submittedName>
</protein>
<feature type="region of interest" description="Disordered" evidence="1">
    <location>
        <begin position="162"/>
        <end position="222"/>
    </location>
</feature>
<feature type="compositionally biased region" description="Basic residues" evidence="1">
    <location>
        <begin position="9"/>
        <end position="22"/>
    </location>
</feature>
<organism evidence="2">
    <name type="scientific">Oryza sativa</name>
    <name type="common">Rice</name>
    <dbReference type="NCBI Taxonomy" id="4530"/>
    <lineage>
        <taxon>Eukaryota</taxon>
        <taxon>Viridiplantae</taxon>
        <taxon>Streptophyta</taxon>
        <taxon>Embryophyta</taxon>
        <taxon>Tracheophyta</taxon>
        <taxon>Spermatophyta</taxon>
        <taxon>Magnoliopsida</taxon>
        <taxon>Liliopsida</taxon>
        <taxon>Poales</taxon>
        <taxon>Poaceae</taxon>
        <taxon>BOP clade</taxon>
        <taxon>Oryzoideae</taxon>
        <taxon>Oryzeae</taxon>
        <taxon>Oryzinae</taxon>
        <taxon>Oryza</taxon>
    </lineage>
</organism>
<dbReference type="EMBL" id="CR855190">
    <property type="protein sequence ID" value="CAH67322.1"/>
    <property type="molecule type" value="Genomic_DNA"/>
</dbReference>
<gene>
    <name evidence="2" type="primary">OSIGBa0145M07.13</name>
    <name evidence="3" type="synonym">OSIGBa0102I15.2</name>
</gene>
<dbReference type="AlphaFoldDB" id="Q01J44"/>
<reference evidence="2" key="1">
    <citation type="journal article" date="2002" name="Nature">
        <title>Sequence and analysis of rice chromosome 4.</title>
        <authorList>
            <person name="Feng Q."/>
            <person name="Zhang Y."/>
            <person name="Hao P."/>
            <person name="Wang S."/>
            <person name="Fu G."/>
            <person name="Huang Y."/>
            <person name="Li Y."/>
            <person name="Zhu J."/>
            <person name="Liu Y."/>
            <person name="Hu X."/>
            <person name="Jia P."/>
            <person name="Zhang Y."/>
            <person name="Zhao Q."/>
            <person name="Ying K."/>
            <person name="Yu S."/>
            <person name="Tang Y."/>
            <person name="Weng Q."/>
            <person name="Zhang L."/>
            <person name="Lu Y."/>
            <person name="Mu J."/>
            <person name="Lu Y."/>
            <person name="Zhang L.S."/>
            <person name="Yu Z."/>
            <person name="Fan D."/>
            <person name="Liu X."/>
            <person name="Lu T."/>
            <person name="Li C."/>
            <person name="Wu Y."/>
            <person name="Sun T."/>
            <person name="Lei H."/>
            <person name="Li T."/>
            <person name="Hu H."/>
            <person name="Guan J."/>
            <person name="Wu M."/>
            <person name="Zhang R."/>
            <person name="Zhou B."/>
            <person name="Chen Z."/>
            <person name="Chen L."/>
            <person name="Jin Z."/>
            <person name="Wang R."/>
            <person name="Yin H."/>
            <person name="Cai Z."/>
            <person name="Ren S."/>
            <person name="Lv G."/>
            <person name="Gu W."/>
            <person name="Zhu G."/>
            <person name="Tu Y."/>
            <person name="Jia J."/>
            <person name="Zhang Y."/>
            <person name="Chen J."/>
            <person name="Kang H."/>
            <person name="Chen X."/>
            <person name="Shao C."/>
            <person name="Sun Y."/>
            <person name="Hu Q."/>
            <person name="Zhang X."/>
            <person name="Zhang W."/>
            <person name="Wang L."/>
            <person name="Ding C."/>
            <person name="Sheng H."/>
            <person name="Gu J."/>
            <person name="Chen S."/>
            <person name="Ni L."/>
            <person name="Zhu F."/>
            <person name="Chen W."/>
            <person name="Lan L."/>
            <person name="Lai Y."/>
            <person name="Cheng Z."/>
            <person name="Gu M."/>
            <person name="Jiang J."/>
            <person name="Li J."/>
            <person name="Hong G."/>
            <person name="Xue Y."/>
            <person name="Han B."/>
        </authorList>
    </citation>
    <scope>NUCLEOTIDE SEQUENCE</scope>
</reference>
<feature type="region of interest" description="Disordered" evidence="1">
    <location>
        <begin position="1"/>
        <end position="47"/>
    </location>
</feature>
<evidence type="ECO:0000256" key="1">
    <source>
        <dbReference type="SAM" id="MobiDB-lite"/>
    </source>
</evidence>
<dbReference type="EMBL" id="CR855181">
    <property type="protein sequence ID" value="CAH67231.1"/>
    <property type="molecule type" value="Genomic_DNA"/>
</dbReference>
<accession>Q01J44</accession>
<reference evidence="2" key="2">
    <citation type="submission" date="2004-10" db="EMBL/GenBank/DDBJ databases">
        <title>Chromosome-wide comparison between domesticated rice subspecies indica and japonica.</title>
        <authorList>
            <person name="Han B."/>
        </authorList>
    </citation>
    <scope>NUCLEOTIDE SEQUENCE</scope>
</reference>